<sequence>MGQHEQQRKQNDHQSWRNGKTIH</sequence>
<dbReference type="AlphaFoldDB" id="A0A0N8NZ43"/>
<organism evidence="2 3">
    <name type="scientific">Drosophila ananassae</name>
    <name type="common">Fruit fly</name>
    <dbReference type="NCBI Taxonomy" id="7217"/>
    <lineage>
        <taxon>Eukaryota</taxon>
        <taxon>Metazoa</taxon>
        <taxon>Ecdysozoa</taxon>
        <taxon>Arthropoda</taxon>
        <taxon>Hexapoda</taxon>
        <taxon>Insecta</taxon>
        <taxon>Pterygota</taxon>
        <taxon>Neoptera</taxon>
        <taxon>Endopterygota</taxon>
        <taxon>Diptera</taxon>
        <taxon>Brachycera</taxon>
        <taxon>Muscomorpha</taxon>
        <taxon>Ephydroidea</taxon>
        <taxon>Drosophilidae</taxon>
        <taxon>Drosophila</taxon>
        <taxon>Sophophora</taxon>
    </lineage>
</organism>
<dbReference type="OrthoDB" id="7802769at2759"/>
<evidence type="ECO:0000256" key="1">
    <source>
        <dbReference type="SAM" id="MobiDB-lite"/>
    </source>
</evidence>
<keyword evidence="3" id="KW-1185">Reference proteome</keyword>
<dbReference type="Proteomes" id="UP000007801">
    <property type="component" value="Unassembled WGS sequence"/>
</dbReference>
<accession>A0A0N8NZ43</accession>
<evidence type="ECO:0000313" key="2">
    <source>
        <dbReference type="EMBL" id="KPU73284.1"/>
    </source>
</evidence>
<protein>
    <submittedName>
        <fullName evidence="2">Uncharacterized protein</fullName>
    </submittedName>
</protein>
<name>A0A0N8NZ43_DROAN</name>
<feature type="region of interest" description="Disordered" evidence="1">
    <location>
        <begin position="1"/>
        <end position="23"/>
    </location>
</feature>
<dbReference type="EMBL" id="CH902620">
    <property type="protein sequence ID" value="KPU73284.1"/>
    <property type="molecule type" value="Genomic_DNA"/>
</dbReference>
<reference evidence="2 3" key="1">
    <citation type="journal article" date="2007" name="Nature">
        <title>Evolution of genes and genomes on the Drosophila phylogeny.</title>
        <authorList>
            <consortium name="Drosophila 12 Genomes Consortium"/>
            <person name="Clark A.G."/>
            <person name="Eisen M.B."/>
            <person name="Smith D.R."/>
            <person name="Bergman C.M."/>
            <person name="Oliver B."/>
            <person name="Markow T.A."/>
            <person name="Kaufman T.C."/>
            <person name="Kellis M."/>
            <person name="Gelbart W."/>
            <person name="Iyer V.N."/>
            <person name="Pollard D.A."/>
            <person name="Sackton T.B."/>
            <person name="Larracuente A.M."/>
            <person name="Singh N.D."/>
            <person name="Abad J.P."/>
            <person name="Abt D.N."/>
            <person name="Adryan B."/>
            <person name="Aguade M."/>
            <person name="Akashi H."/>
            <person name="Anderson W.W."/>
            <person name="Aquadro C.F."/>
            <person name="Ardell D.H."/>
            <person name="Arguello R."/>
            <person name="Artieri C.G."/>
            <person name="Barbash D.A."/>
            <person name="Barker D."/>
            <person name="Barsanti P."/>
            <person name="Batterham P."/>
            <person name="Batzoglou S."/>
            <person name="Begun D."/>
            <person name="Bhutkar A."/>
            <person name="Blanco E."/>
            <person name="Bosak S.A."/>
            <person name="Bradley R.K."/>
            <person name="Brand A.D."/>
            <person name="Brent M.R."/>
            <person name="Brooks A.N."/>
            <person name="Brown R.H."/>
            <person name="Butlin R.K."/>
            <person name="Caggese C."/>
            <person name="Calvi B.R."/>
            <person name="Bernardo de Carvalho A."/>
            <person name="Caspi A."/>
            <person name="Castrezana S."/>
            <person name="Celniker S.E."/>
            <person name="Chang J.L."/>
            <person name="Chapple C."/>
            <person name="Chatterji S."/>
            <person name="Chinwalla A."/>
            <person name="Civetta A."/>
            <person name="Clifton S.W."/>
            <person name="Comeron J.M."/>
            <person name="Costello J.C."/>
            <person name="Coyne J.A."/>
            <person name="Daub J."/>
            <person name="David R.G."/>
            <person name="Delcher A.L."/>
            <person name="Delehaunty K."/>
            <person name="Do C.B."/>
            <person name="Ebling H."/>
            <person name="Edwards K."/>
            <person name="Eickbush T."/>
            <person name="Evans J.D."/>
            <person name="Filipski A."/>
            <person name="Findeiss S."/>
            <person name="Freyhult E."/>
            <person name="Fulton L."/>
            <person name="Fulton R."/>
            <person name="Garcia A.C."/>
            <person name="Gardiner A."/>
            <person name="Garfield D.A."/>
            <person name="Garvin B.E."/>
            <person name="Gibson G."/>
            <person name="Gilbert D."/>
            <person name="Gnerre S."/>
            <person name="Godfrey J."/>
            <person name="Good R."/>
            <person name="Gotea V."/>
            <person name="Gravely B."/>
            <person name="Greenberg A.J."/>
            <person name="Griffiths-Jones S."/>
            <person name="Gross S."/>
            <person name="Guigo R."/>
            <person name="Gustafson E.A."/>
            <person name="Haerty W."/>
            <person name="Hahn M.W."/>
            <person name="Halligan D.L."/>
            <person name="Halpern A.L."/>
            <person name="Halter G.M."/>
            <person name="Han M.V."/>
            <person name="Heger A."/>
            <person name="Hillier L."/>
            <person name="Hinrichs A.S."/>
            <person name="Holmes I."/>
            <person name="Hoskins R.A."/>
            <person name="Hubisz M.J."/>
            <person name="Hultmark D."/>
            <person name="Huntley M.A."/>
            <person name="Jaffe D.B."/>
            <person name="Jagadeeshan S."/>
            <person name="Jeck W.R."/>
            <person name="Johnson J."/>
            <person name="Jones C.D."/>
            <person name="Jordan W.C."/>
            <person name="Karpen G.H."/>
            <person name="Kataoka E."/>
            <person name="Keightley P.D."/>
            <person name="Kheradpour P."/>
            <person name="Kirkness E.F."/>
            <person name="Koerich L.B."/>
            <person name="Kristiansen K."/>
            <person name="Kudrna D."/>
            <person name="Kulathinal R.J."/>
            <person name="Kumar S."/>
            <person name="Kwok R."/>
            <person name="Lander E."/>
            <person name="Langley C.H."/>
            <person name="Lapoint R."/>
            <person name="Lazzaro B.P."/>
            <person name="Lee S.J."/>
            <person name="Levesque L."/>
            <person name="Li R."/>
            <person name="Lin C.F."/>
            <person name="Lin M.F."/>
            <person name="Lindblad-Toh K."/>
            <person name="Llopart A."/>
            <person name="Long M."/>
            <person name="Low L."/>
            <person name="Lozovsky E."/>
            <person name="Lu J."/>
            <person name="Luo M."/>
            <person name="Machado C.A."/>
            <person name="Makalowski W."/>
            <person name="Marzo M."/>
            <person name="Matsuda M."/>
            <person name="Matzkin L."/>
            <person name="McAllister B."/>
            <person name="McBride C.S."/>
            <person name="McKernan B."/>
            <person name="McKernan K."/>
            <person name="Mendez-Lago M."/>
            <person name="Minx P."/>
            <person name="Mollenhauer M.U."/>
            <person name="Montooth K."/>
            <person name="Mount S.M."/>
            <person name="Mu X."/>
            <person name="Myers E."/>
            <person name="Negre B."/>
            <person name="Newfeld S."/>
            <person name="Nielsen R."/>
            <person name="Noor M.A."/>
            <person name="O'Grady P."/>
            <person name="Pachter L."/>
            <person name="Papaceit M."/>
            <person name="Parisi M.J."/>
            <person name="Parisi M."/>
            <person name="Parts L."/>
            <person name="Pedersen J.S."/>
            <person name="Pesole G."/>
            <person name="Phillippy A.M."/>
            <person name="Ponting C.P."/>
            <person name="Pop M."/>
            <person name="Porcelli D."/>
            <person name="Powell J.R."/>
            <person name="Prohaska S."/>
            <person name="Pruitt K."/>
            <person name="Puig M."/>
            <person name="Quesneville H."/>
            <person name="Ram K.R."/>
            <person name="Rand D."/>
            <person name="Rasmussen M.D."/>
            <person name="Reed L.K."/>
            <person name="Reenan R."/>
            <person name="Reily A."/>
            <person name="Remington K.A."/>
            <person name="Rieger T.T."/>
            <person name="Ritchie M.G."/>
            <person name="Robin C."/>
            <person name="Rogers Y.H."/>
            <person name="Rohde C."/>
            <person name="Rozas J."/>
            <person name="Rubenfield M.J."/>
            <person name="Ruiz A."/>
            <person name="Russo S."/>
            <person name="Salzberg S.L."/>
            <person name="Sanchez-Gracia A."/>
            <person name="Saranga D.J."/>
            <person name="Sato H."/>
            <person name="Schaeffer S.W."/>
            <person name="Schatz M.C."/>
            <person name="Schlenke T."/>
            <person name="Schwartz R."/>
            <person name="Segarra C."/>
            <person name="Singh R.S."/>
            <person name="Sirot L."/>
            <person name="Sirota M."/>
            <person name="Sisneros N.B."/>
            <person name="Smith C.D."/>
            <person name="Smith T.F."/>
            <person name="Spieth J."/>
            <person name="Stage D.E."/>
            <person name="Stark A."/>
            <person name="Stephan W."/>
            <person name="Strausberg R.L."/>
            <person name="Strempel S."/>
            <person name="Sturgill D."/>
            <person name="Sutton G."/>
            <person name="Sutton G.G."/>
            <person name="Tao W."/>
            <person name="Teichmann S."/>
            <person name="Tobari Y.N."/>
            <person name="Tomimura Y."/>
            <person name="Tsolas J.M."/>
            <person name="Valente V.L."/>
            <person name="Venter E."/>
            <person name="Venter J.C."/>
            <person name="Vicario S."/>
            <person name="Vieira F.G."/>
            <person name="Vilella A.J."/>
            <person name="Villasante A."/>
            <person name="Walenz B."/>
            <person name="Wang J."/>
            <person name="Wasserman M."/>
            <person name="Watts T."/>
            <person name="Wilson D."/>
            <person name="Wilson R.K."/>
            <person name="Wing R.A."/>
            <person name="Wolfner M.F."/>
            <person name="Wong A."/>
            <person name="Wong G.K."/>
            <person name="Wu C.I."/>
            <person name="Wu G."/>
            <person name="Yamamoto D."/>
            <person name="Yang H.P."/>
            <person name="Yang S.P."/>
            <person name="Yorke J.A."/>
            <person name="Yoshida K."/>
            <person name="Zdobnov E."/>
            <person name="Zhang P."/>
            <person name="Zhang Y."/>
            <person name="Zimin A.V."/>
            <person name="Baldwin J."/>
            <person name="Abdouelleil A."/>
            <person name="Abdulkadir J."/>
            <person name="Abebe A."/>
            <person name="Abera B."/>
            <person name="Abreu J."/>
            <person name="Acer S.C."/>
            <person name="Aftuck L."/>
            <person name="Alexander A."/>
            <person name="An P."/>
            <person name="Anderson E."/>
            <person name="Anderson S."/>
            <person name="Arachi H."/>
            <person name="Azer M."/>
            <person name="Bachantsang P."/>
            <person name="Barry A."/>
            <person name="Bayul T."/>
            <person name="Berlin A."/>
            <person name="Bessette D."/>
            <person name="Bloom T."/>
            <person name="Blye J."/>
            <person name="Boguslavskiy L."/>
            <person name="Bonnet C."/>
            <person name="Boukhgalter B."/>
            <person name="Bourzgui I."/>
            <person name="Brown A."/>
            <person name="Cahill P."/>
            <person name="Channer S."/>
            <person name="Cheshatsang Y."/>
            <person name="Chuda L."/>
            <person name="Citroen M."/>
            <person name="Collymore A."/>
            <person name="Cooke P."/>
            <person name="Costello M."/>
            <person name="D'Aco K."/>
            <person name="Daza R."/>
            <person name="De Haan G."/>
            <person name="DeGray S."/>
            <person name="DeMaso C."/>
            <person name="Dhargay N."/>
            <person name="Dooley K."/>
            <person name="Dooley E."/>
            <person name="Doricent M."/>
            <person name="Dorje P."/>
            <person name="Dorjee K."/>
            <person name="Dupes A."/>
            <person name="Elong R."/>
            <person name="Falk J."/>
            <person name="Farina A."/>
            <person name="Faro S."/>
            <person name="Ferguson D."/>
            <person name="Fisher S."/>
            <person name="Foley C.D."/>
            <person name="Franke A."/>
            <person name="Friedrich D."/>
            <person name="Gadbois L."/>
            <person name="Gearin G."/>
            <person name="Gearin C.R."/>
            <person name="Giannoukos G."/>
            <person name="Goode T."/>
            <person name="Graham J."/>
            <person name="Grandbois E."/>
            <person name="Grewal S."/>
            <person name="Gyaltsen K."/>
            <person name="Hafez N."/>
            <person name="Hagos B."/>
            <person name="Hall J."/>
            <person name="Henson C."/>
            <person name="Hollinger A."/>
            <person name="Honan T."/>
            <person name="Huard M.D."/>
            <person name="Hughes L."/>
            <person name="Hurhula B."/>
            <person name="Husby M.E."/>
            <person name="Kamat A."/>
            <person name="Kanga B."/>
            <person name="Kashin S."/>
            <person name="Khazanovich D."/>
            <person name="Kisner P."/>
            <person name="Lance K."/>
            <person name="Lara M."/>
            <person name="Lee W."/>
            <person name="Lennon N."/>
            <person name="Letendre F."/>
            <person name="LeVine R."/>
            <person name="Lipovsky A."/>
            <person name="Liu X."/>
            <person name="Liu J."/>
            <person name="Liu S."/>
            <person name="Lokyitsang T."/>
            <person name="Lokyitsang Y."/>
            <person name="Lubonja R."/>
            <person name="Lui A."/>
            <person name="MacDonald P."/>
            <person name="Magnisalis V."/>
            <person name="Maru K."/>
            <person name="Matthews C."/>
            <person name="McCusker W."/>
            <person name="McDonough S."/>
            <person name="Mehta T."/>
            <person name="Meldrim J."/>
            <person name="Meneus L."/>
            <person name="Mihai O."/>
            <person name="Mihalev A."/>
            <person name="Mihova T."/>
            <person name="Mittelman R."/>
            <person name="Mlenga V."/>
            <person name="Montmayeur A."/>
            <person name="Mulrain L."/>
            <person name="Navidi A."/>
            <person name="Naylor J."/>
            <person name="Negash T."/>
            <person name="Nguyen T."/>
            <person name="Nguyen N."/>
            <person name="Nicol R."/>
            <person name="Norbu C."/>
            <person name="Norbu N."/>
            <person name="Novod N."/>
            <person name="O'Neill B."/>
            <person name="Osman S."/>
            <person name="Markiewicz E."/>
            <person name="Oyono O.L."/>
            <person name="Patti C."/>
            <person name="Phunkhang P."/>
            <person name="Pierre F."/>
            <person name="Priest M."/>
            <person name="Raghuraman S."/>
            <person name="Rege F."/>
            <person name="Reyes R."/>
            <person name="Rise C."/>
            <person name="Rogov P."/>
            <person name="Ross K."/>
            <person name="Ryan E."/>
            <person name="Settipalli S."/>
            <person name="Shea T."/>
            <person name="Sherpa N."/>
            <person name="Shi L."/>
            <person name="Shih D."/>
            <person name="Sparrow T."/>
            <person name="Spaulding J."/>
            <person name="Stalker J."/>
            <person name="Stange-Thomann N."/>
            <person name="Stavropoulos S."/>
            <person name="Stone C."/>
            <person name="Strader C."/>
            <person name="Tesfaye S."/>
            <person name="Thomson T."/>
            <person name="Thoulutsang Y."/>
            <person name="Thoulutsang D."/>
            <person name="Topham K."/>
            <person name="Topping I."/>
            <person name="Tsamla T."/>
            <person name="Vassiliev H."/>
            <person name="Vo A."/>
            <person name="Wangchuk T."/>
            <person name="Wangdi T."/>
            <person name="Weiand M."/>
            <person name="Wilkinson J."/>
            <person name="Wilson A."/>
            <person name="Yadav S."/>
            <person name="Young G."/>
            <person name="Yu Q."/>
            <person name="Zembek L."/>
            <person name="Zhong D."/>
            <person name="Zimmer A."/>
            <person name="Zwirko Z."/>
            <person name="Jaffe D.B."/>
            <person name="Alvarez P."/>
            <person name="Brockman W."/>
            <person name="Butler J."/>
            <person name="Chin C."/>
            <person name="Gnerre S."/>
            <person name="Grabherr M."/>
            <person name="Kleber M."/>
            <person name="Mauceli E."/>
            <person name="MacCallum I."/>
        </authorList>
    </citation>
    <scope>NUCLEOTIDE SEQUENCE [LARGE SCALE GENOMIC DNA]</scope>
    <source>
        <strain evidence="3">Tucson 14024-0371.13</strain>
    </source>
</reference>
<evidence type="ECO:0000313" key="3">
    <source>
        <dbReference type="Proteomes" id="UP000007801"/>
    </source>
</evidence>
<gene>
    <name evidence="2" type="primary">Dana\GF15256</name>
    <name evidence="2" type="synonym">dana_GLEANR_16022</name>
    <name evidence="2" type="ORF">GF15256</name>
</gene>
<proteinExistence type="predicted"/>
<dbReference type="InParanoid" id="A0A0N8NZ43"/>
<feature type="compositionally biased region" description="Basic and acidic residues" evidence="1">
    <location>
        <begin position="1"/>
        <end position="15"/>
    </location>
</feature>
<dbReference type="KEGG" id="dan:6498069"/>